<evidence type="ECO:0000259" key="1">
    <source>
        <dbReference type="Pfam" id="PF02954"/>
    </source>
</evidence>
<dbReference type="InterPro" id="IPR002197">
    <property type="entry name" value="HTH_Fis"/>
</dbReference>
<dbReference type="InterPro" id="IPR009057">
    <property type="entry name" value="Homeodomain-like_sf"/>
</dbReference>
<dbReference type="Pfam" id="PF02954">
    <property type="entry name" value="HTH_8"/>
    <property type="match status" value="1"/>
</dbReference>
<sequence>QNKGNRTKTAEILGISRRSLQNKIKEYKINL</sequence>
<name>X0VVX2_9ZZZZ</name>
<dbReference type="Gene3D" id="1.10.10.60">
    <property type="entry name" value="Homeodomain-like"/>
    <property type="match status" value="1"/>
</dbReference>
<gene>
    <name evidence="2" type="ORF">S01H1_51348</name>
</gene>
<proteinExistence type="predicted"/>
<organism evidence="2">
    <name type="scientific">marine sediment metagenome</name>
    <dbReference type="NCBI Taxonomy" id="412755"/>
    <lineage>
        <taxon>unclassified sequences</taxon>
        <taxon>metagenomes</taxon>
        <taxon>ecological metagenomes</taxon>
    </lineage>
</organism>
<feature type="domain" description="DNA binding HTH" evidence="1">
    <location>
        <begin position="2"/>
        <end position="27"/>
    </location>
</feature>
<evidence type="ECO:0000313" key="2">
    <source>
        <dbReference type="EMBL" id="GAG22440.1"/>
    </source>
</evidence>
<dbReference type="SUPFAM" id="SSF46689">
    <property type="entry name" value="Homeodomain-like"/>
    <property type="match status" value="1"/>
</dbReference>
<dbReference type="AlphaFoldDB" id="X0VVX2"/>
<feature type="non-terminal residue" evidence="2">
    <location>
        <position position="1"/>
    </location>
</feature>
<reference evidence="2" key="1">
    <citation type="journal article" date="2014" name="Front. Microbiol.">
        <title>High frequency of phylogenetically diverse reductive dehalogenase-homologous genes in deep subseafloor sedimentary metagenomes.</title>
        <authorList>
            <person name="Kawai M."/>
            <person name="Futagami T."/>
            <person name="Toyoda A."/>
            <person name="Takaki Y."/>
            <person name="Nishi S."/>
            <person name="Hori S."/>
            <person name="Arai W."/>
            <person name="Tsubouchi T."/>
            <person name="Morono Y."/>
            <person name="Uchiyama I."/>
            <person name="Ito T."/>
            <person name="Fujiyama A."/>
            <person name="Inagaki F."/>
            <person name="Takami H."/>
        </authorList>
    </citation>
    <scope>NUCLEOTIDE SEQUENCE</scope>
    <source>
        <strain evidence="2">Expedition CK06-06</strain>
    </source>
</reference>
<protein>
    <recommendedName>
        <fullName evidence="1">DNA binding HTH domain-containing protein</fullName>
    </recommendedName>
</protein>
<dbReference type="GO" id="GO:0043565">
    <property type="term" value="F:sequence-specific DNA binding"/>
    <property type="evidence" value="ECO:0007669"/>
    <property type="project" value="InterPro"/>
</dbReference>
<dbReference type="EMBL" id="BARS01033134">
    <property type="protein sequence ID" value="GAG22440.1"/>
    <property type="molecule type" value="Genomic_DNA"/>
</dbReference>
<accession>X0VVX2</accession>
<comment type="caution">
    <text evidence="2">The sequence shown here is derived from an EMBL/GenBank/DDBJ whole genome shotgun (WGS) entry which is preliminary data.</text>
</comment>